<feature type="domain" description="Magnesium transporter MgtE intracellular" evidence="1">
    <location>
        <begin position="15"/>
        <end position="114"/>
    </location>
</feature>
<dbReference type="KEGG" id="nli:G3M70_13475"/>
<dbReference type="Gene3D" id="3.10.580.10">
    <property type="entry name" value="CBS-domain"/>
    <property type="match status" value="1"/>
</dbReference>
<dbReference type="GO" id="GO:0015095">
    <property type="term" value="F:magnesium ion transmembrane transporter activity"/>
    <property type="evidence" value="ECO:0007669"/>
    <property type="project" value="InterPro"/>
</dbReference>
<organism evidence="2 3">
    <name type="scientific">Candidatus Nitronauta litoralis</name>
    <dbReference type="NCBI Taxonomy" id="2705533"/>
    <lineage>
        <taxon>Bacteria</taxon>
        <taxon>Pseudomonadati</taxon>
        <taxon>Nitrospinota/Tectimicrobiota group</taxon>
        <taxon>Nitrospinota</taxon>
        <taxon>Nitrospinia</taxon>
        <taxon>Nitrospinales</taxon>
        <taxon>Nitrospinaceae</taxon>
        <taxon>Candidatus Nitronauta</taxon>
    </lineage>
</organism>
<dbReference type="EMBL" id="CP048685">
    <property type="protein sequence ID" value="QPJ62831.1"/>
    <property type="molecule type" value="Genomic_DNA"/>
</dbReference>
<dbReference type="SUPFAM" id="SSF158791">
    <property type="entry name" value="MgtE N-terminal domain-like"/>
    <property type="match status" value="1"/>
</dbReference>
<dbReference type="PANTHER" id="PTHR43773">
    <property type="entry name" value="MAGNESIUM TRANSPORTER MGTE"/>
    <property type="match status" value="1"/>
</dbReference>
<evidence type="ECO:0000259" key="1">
    <source>
        <dbReference type="Pfam" id="PF03448"/>
    </source>
</evidence>
<evidence type="ECO:0000313" key="3">
    <source>
        <dbReference type="Proteomes" id="UP000594688"/>
    </source>
</evidence>
<dbReference type="InterPro" id="IPR046342">
    <property type="entry name" value="CBS_dom_sf"/>
</dbReference>
<dbReference type="SUPFAM" id="SSF54631">
    <property type="entry name" value="CBS-domain pair"/>
    <property type="match status" value="1"/>
</dbReference>
<proteinExistence type="predicted"/>
<dbReference type="Pfam" id="PF03448">
    <property type="entry name" value="MgtE_N"/>
    <property type="match status" value="1"/>
</dbReference>
<sequence>MKDKSFLASAYIKERPVDSARVLESLPLDDSAAFLESISPQDAAMVLGSLMPWFASQCLNKMKPESAAEMLQILPSYRSALLLKALDRPARVAILGCFTKSKNREARKQMIYPANTLGAWMDTFIPSVPEEATVEESLVLARNLSDHLAHHLCVVNREGVFRGGVAISKLISTSNEVRVTEILDPLYVSLPVQATLASVKWHSGWNQNAVLPIVNFRNQIEGLISHKRLREGLGEVDNQGMVIESFLSGLIPMYTSCLTLFTQTLAAIPYKQRKPGQRNR</sequence>
<gene>
    <name evidence="2" type="ORF">G3M70_13475</name>
</gene>
<reference evidence="2 3" key="1">
    <citation type="submission" date="2020-02" db="EMBL/GenBank/DDBJ databases">
        <title>Genomic and physiological characterization of two novel Nitrospinaceae genera.</title>
        <authorList>
            <person name="Mueller A.J."/>
            <person name="Jung M.-Y."/>
            <person name="Strachan C.R."/>
            <person name="Herbold C.W."/>
            <person name="Kirkegaard R.H."/>
            <person name="Daims H."/>
        </authorList>
    </citation>
    <scope>NUCLEOTIDE SEQUENCE [LARGE SCALE GENOMIC DNA]</scope>
    <source>
        <strain evidence="2">EB</strain>
    </source>
</reference>
<protein>
    <submittedName>
        <fullName evidence="2">Magnesium transporter</fullName>
    </submittedName>
</protein>
<dbReference type="InterPro" id="IPR006669">
    <property type="entry name" value="MgtE_transporter"/>
</dbReference>
<dbReference type="InterPro" id="IPR038076">
    <property type="entry name" value="MgtE_N_sf"/>
</dbReference>
<dbReference type="PANTHER" id="PTHR43773:SF1">
    <property type="entry name" value="MAGNESIUM TRANSPORTER MGTE"/>
    <property type="match status" value="1"/>
</dbReference>
<dbReference type="GO" id="GO:0016020">
    <property type="term" value="C:membrane"/>
    <property type="evidence" value="ECO:0007669"/>
    <property type="project" value="InterPro"/>
</dbReference>
<dbReference type="Gene3D" id="1.25.60.10">
    <property type="entry name" value="MgtE N-terminal domain-like"/>
    <property type="match status" value="1"/>
</dbReference>
<dbReference type="Proteomes" id="UP000594688">
    <property type="component" value="Chromosome"/>
</dbReference>
<dbReference type="InterPro" id="IPR006668">
    <property type="entry name" value="Mg_transptr_MgtE_intracell_dom"/>
</dbReference>
<name>A0A7T0BXL7_9BACT</name>
<evidence type="ECO:0000313" key="2">
    <source>
        <dbReference type="EMBL" id="QPJ62831.1"/>
    </source>
</evidence>
<dbReference type="AlphaFoldDB" id="A0A7T0BXL7"/>
<accession>A0A7T0BXL7</accession>